<reference evidence="1 2" key="1">
    <citation type="submission" date="2019-12" db="EMBL/GenBank/DDBJ databases">
        <title>Strain KN286 was isolated from seawater, which was collected from Caroline Seamount in the tropical western Pacific.</title>
        <authorList>
            <person name="Wang Q."/>
        </authorList>
    </citation>
    <scope>NUCLEOTIDE SEQUENCE [LARGE SCALE GENOMIC DNA]</scope>
    <source>
        <strain evidence="1 2">KN286</strain>
    </source>
</reference>
<dbReference type="EMBL" id="WUWG01000005">
    <property type="protein sequence ID" value="MXU66320.1"/>
    <property type="molecule type" value="Genomic_DNA"/>
</dbReference>
<protein>
    <submittedName>
        <fullName evidence="1">Phage tail assembly chaperone</fullName>
    </submittedName>
</protein>
<evidence type="ECO:0000313" key="1">
    <source>
        <dbReference type="EMBL" id="MXU66320.1"/>
    </source>
</evidence>
<evidence type="ECO:0000313" key="2">
    <source>
        <dbReference type="Proteomes" id="UP000436016"/>
    </source>
</evidence>
<comment type="caution">
    <text evidence="1">The sequence shown here is derived from an EMBL/GenBank/DDBJ whole genome shotgun (WGS) entry which is preliminary data.</text>
</comment>
<dbReference type="NCBIfam" id="TIGR02216">
    <property type="entry name" value="phage_TIGR02216"/>
    <property type="match status" value="1"/>
</dbReference>
<dbReference type="Proteomes" id="UP000436016">
    <property type="component" value="Unassembled WGS sequence"/>
</dbReference>
<name>A0A6B0TNY9_9RHOB</name>
<dbReference type="InterPro" id="IPR011739">
    <property type="entry name" value="GTA_rcc01693"/>
</dbReference>
<dbReference type="AlphaFoldDB" id="A0A6B0TNY9"/>
<dbReference type="InterPro" id="IPR019056">
    <property type="entry name" value="Phage_TAC_6"/>
</dbReference>
<accession>A0A6B0TNY9</accession>
<gene>
    <name evidence="1" type="ORF">GSH16_12780</name>
</gene>
<dbReference type="RefSeq" id="WP_160855689.1">
    <property type="nucleotide sequence ID" value="NZ_WUWG01000005.1"/>
</dbReference>
<dbReference type="Pfam" id="PF09550">
    <property type="entry name" value="Phage_TAC_6"/>
    <property type="match status" value="1"/>
</dbReference>
<keyword evidence="2" id="KW-1185">Reference proteome</keyword>
<sequence>MNWAEVLRIGLTELRLPPERLWAMTPAELRIMAGLAAAPDWVDRAALDGLCAKFPDKGGTADG</sequence>
<organism evidence="1 2">
    <name type="scientific">Oceanomicrobium pacificus</name>
    <dbReference type="NCBI Taxonomy" id="2692916"/>
    <lineage>
        <taxon>Bacteria</taxon>
        <taxon>Pseudomonadati</taxon>
        <taxon>Pseudomonadota</taxon>
        <taxon>Alphaproteobacteria</taxon>
        <taxon>Rhodobacterales</taxon>
        <taxon>Paracoccaceae</taxon>
        <taxon>Oceanomicrobium</taxon>
    </lineage>
</organism>
<proteinExistence type="predicted"/>